<dbReference type="RefSeq" id="WP_053549845.1">
    <property type="nucleotide sequence ID" value="NZ_CP010802.1"/>
</dbReference>
<dbReference type="AlphaFoldDB" id="A0A0M4CZW2"/>
<organism evidence="2 3">
    <name type="scientific">Desulfuromonas soudanensis</name>
    <dbReference type="NCBI Taxonomy" id="1603606"/>
    <lineage>
        <taxon>Bacteria</taxon>
        <taxon>Pseudomonadati</taxon>
        <taxon>Thermodesulfobacteriota</taxon>
        <taxon>Desulfuromonadia</taxon>
        <taxon>Desulfuromonadales</taxon>
        <taxon>Desulfuromonadaceae</taxon>
        <taxon>Desulfuromonas</taxon>
    </lineage>
</organism>
<protein>
    <submittedName>
        <fullName evidence="2">Uncharacterized protein</fullName>
    </submittedName>
</protein>
<keyword evidence="3" id="KW-1185">Reference proteome</keyword>
<feature type="region of interest" description="Disordered" evidence="1">
    <location>
        <begin position="101"/>
        <end position="137"/>
    </location>
</feature>
<sequence length="137" mass="14630">MVEIPMESGILPIGVISGGTLRRNYTLRPMRVKDSLAARRSPDMPRAEGDDNLLGLISFAARLDIDGVPREEMTLDFMLELLDDDLTEILEADQRLKEEIARFRGAPSEKADAGASEAAHPLGGSPGDGPAGSDAVA</sequence>
<dbReference type="PATRIC" id="fig|1603606.3.peg.956"/>
<accession>A0A0M4CZW2</accession>
<dbReference type="KEGG" id="des:DSOUD_0871"/>
<feature type="compositionally biased region" description="Basic and acidic residues" evidence="1">
    <location>
        <begin position="101"/>
        <end position="112"/>
    </location>
</feature>
<evidence type="ECO:0000313" key="3">
    <source>
        <dbReference type="Proteomes" id="UP000057158"/>
    </source>
</evidence>
<dbReference type="EMBL" id="CP010802">
    <property type="protein sequence ID" value="ALC15658.1"/>
    <property type="molecule type" value="Genomic_DNA"/>
</dbReference>
<gene>
    <name evidence="2" type="ORF">DSOUD_0871</name>
</gene>
<name>A0A0M4CZW2_9BACT</name>
<dbReference type="Proteomes" id="UP000057158">
    <property type="component" value="Chromosome"/>
</dbReference>
<reference evidence="2 3" key="1">
    <citation type="submission" date="2015-07" db="EMBL/GenBank/DDBJ databases">
        <title>Isolation and Genomic Characterization of a Novel Halophilic Metal-Reducing Deltaproteobacterium from the Deep Subsurface.</title>
        <authorList>
            <person name="Badalamenti J.P."/>
            <person name="Summers Z.M."/>
            <person name="Gralnick J.A."/>
            <person name="Bond D.R."/>
        </authorList>
    </citation>
    <scope>NUCLEOTIDE SEQUENCE [LARGE SCALE GENOMIC DNA]</scope>
    <source>
        <strain evidence="2 3">WTL</strain>
    </source>
</reference>
<evidence type="ECO:0000256" key="1">
    <source>
        <dbReference type="SAM" id="MobiDB-lite"/>
    </source>
</evidence>
<dbReference type="STRING" id="1603606.DSOUD_0871"/>
<evidence type="ECO:0000313" key="2">
    <source>
        <dbReference type="EMBL" id="ALC15658.1"/>
    </source>
</evidence>
<proteinExistence type="predicted"/>